<dbReference type="Pfam" id="PF00249">
    <property type="entry name" value="Myb_DNA-binding"/>
    <property type="match status" value="1"/>
</dbReference>
<feature type="region of interest" description="Disordered" evidence="1">
    <location>
        <begin position="224"/>
        <end position="249"/>
    </location>
</feature>
<dbReference type="SMART" id="SM00717">
    <property type="entry name" value="SANT"/>
    <property type="match status" value="1"/>
</dbReference>
<evidence type="ECO:0000313" key="4">
    <source>
        <dbReference type="EnsemblProtists" id="EOD26117"/>
    </source>
</evidence>
<dbReference type="PROSITE" id="PS51294">
    <property type="entry name" value="HTH_MYB"/>
    <property type="match status" value="1"/>
</dbReference>
<dbReference type="Gene3D" id="1.10.10.60">
    <property type="entry name" value="Homeodomain-like"/>
    <property type="match status" value="1"/>
</dbReference>
<proteinExistence type="predicted"/>
<dbReference type="PROSITE" id="PS50090">
    <property type="entry name" value="MYB_LIKE"/>
    <property type="match status" value="1"/>
</dbReference>
<dbReference type="EnsemblProtists" id="EOD26117">
    <property type="protein sequence ID" value="EOD26117"/>
    <property type="gene ID" value="EMIHUDRAFT_237144"/>
</dbReference>
<dbReference type="RefSeq" id="XP_005778546.1">
    <property type="nucleotide sequence ID" value="XM_005778489.1"/>
</dbReference>
<dbReference type="Proteomes" id="UP000013827">
    <property type="component" value="Unassembled WGS sequence"/>
</dbReference>
<dbReference type="SUPFAM" id="SSF46689">
    <property type="entry name" value="Homeodomain-like"/>
    <property type="match status" value="1"/>
</dbReference>
<reference evidence="4" key="2">
    <citation type="submission" date="2024-10" db="UniProtKB">
        <authorList>
            <consortium name="EnsemblProtists"/>
        </authorList>
    </citation>
    <scope>IDENTIFICATION</scope>
</reference>
<evidence type="ECO:0000259" key="3">
    <source>
        <dbReference type="PROSITE" id="PS51294"/>
    </source>
</evidence>
<dbReference type="CDD" id="cd00167">
    <property type="entry name" value="SANT"/>
    <property type="match status" value="1"/>
</dbReference>
<protein>
    <recommendedName>
        <fullName evidence="6">Myb-like domain-containing protein</fullName>
    </recommendedName>
</protein>
<feature type="region of interest" description="Disordered" evidence="1">
    <location>
        <begin position="64"/>
        <end position="141"/>
    </location>
</feature>
<keyword evidence="5" id="KW-1185">Reference proteome</keyword>
<evidence type="ECO:0000256" key="1">
    <source>
        <dbReference type="SAM" id="MobiDB-lite"/>
    </source>
</evidence>
<evidence type="ECO:0008006" key="6">
    <source>
        <dbReference type="Google" id="ProtNLM"/>
    </source>
</evidence>
<dbReference type="PaxDb" id="2903-EOD26117"/>
<accession>A0A0D3JRI2</accession>
<reference evidence="5" key="1">
    <citation type="journal article" date="2013" name="Nature">
        <title>Pan genome of the phytoplankton Emiliania underpins its global distribution.</title>
        <authorList>
            <person name="Read B.A."/>
            <person name="Kegel J."/>
            <person name="Klute M.J."/>
            <person name="Kuo A."/>
            <person name="Lefebvre S.C."/>
            <person name="Maumus F."/>
            <person name="Mayer C."/>
            <person name="Miller J."/>
            <person name="Monier A."/>
            <person name="Salamov A."/>
            <person name="Young J."/>
            <person name="Aguilar M."/>
            <person name="Claverie J.M."/>
            <person name="Frickenhaus S."/>
            <person name="Gonzalez K."/>
            <person name="Herman E.K."/>
            <person name="Lin Y.C."/>
            <person name="Napier J."/>
            <person name="Ogata H."/>
            <person name="Sarno A.F."/>
            <person name="Shmutz J."/>
            <person name="Schroeder D."/>
            <person name="de Vargas C."/>
            <person name="Verret F."/>
            <person name="von Dassow P."/>
            <person name="Valentin K."/>
            <person name="Van de Peer Y."/>
            <person name="Wheeler G."/>
            <person name="Dacks J.B."/>
            <person name="Delwiche C.F."/>
            <person name="Dyhrman S.T."/>
            <person name="Glockner G."/>
            <person name="John U."/>
            <person name="Richards T."/>
            <person name="Worden A.Z."/>
            <person name="Zhang X."/>
            <person name="Grigoriev I.V."/>
            <person name="Allen A.E."/>
            <person name="Bidle K."/>
            <person name="Borodovsky M."/>
            <person name="Bowler C."/>
            <person name="Brownlee C."/>
            <person name="Cock J.M."/>
            <person name="Elias M."/>
            <person name="Gladyshev V.N."/>
            <person name="Groth M."/>
            <person name="Guda C."/>
            <person name="Hadaegh A."/>
            <person name="Iglesias-Rodriguez M.D."/>
            <person name="Jenkins J."/>
            <person name="Jones B.M."/>
            <person name="Lawson T."/>
            <person name="Leese F."/>
            <person name="Lindquist E."/>
            <person name="Lobanov A."/>
            <person name="Lomsadze A."/>
            <person name="Malik S.B."/>
            <person name="Marsh M.E."/>
            <person name="Mackinder L."/>
            <person name="Mock T."/>
            <person name="Mueller-Roeber B."/>
            <person name="Pagarete A."/>
            <person name="Parker M."/>
            <person name="Probert I."/>
            <person name="Quesneville H."/>
            <person name="Raines C."/>
            <person name="Rensing S.A."/>
            <person name="Riano-Pachon D.M."/>
            <person name="Richier S."/>
            <person name="Rokitta S."/>
            <person name="Shiraiwa Y."/>
            <person name="Soanes D.M."/>
            <person name="van der Giezen M."/>
            <person name="Wahlund T.M."/>
            <person name="Williams B."/>
            <person name="Wilson W."/>
            <person name="Wolfe G."/>
            <person name="Wurch L.L."/>
        </authorList>
    </citation>
    <scope>NUCLEOTIDE SEQUENCE</scope>
</reference>
<organism evidence="4 5">
    <name type="scientific">Emiliania huxleyi (strain CCMP1516)</name>
    <dbReference type="NCBI Taxonomy" id="280463"/>
    <lineage>
        <taxon>Eukaryota</taxon>
        <taxon>Haptista</taxon>
        <taxon>Haptophyta</taxon>
        <taxon>Prymnesiophyceae</taxon>
        <taxon>Isochrysidales</taxon>
        <taxon>Noelaerhabdaceae</taxon>
        <taxon>Emiliania</taxon>
    </lineage>
</organism>
<dbReference type="HOGENOM" id="CLU_907408_0_0_1"/>
<name>A0A0D3JRI2_EMIH1</name>
<evidence type="ECO:0000313" key="5">
    <source>
        <dbReference type="Proteomes" id="UP000013827"/>
    </source>
</evidence>
<feature type="domain" description="HTH myb-type" evidence="3">
    <location>
        <begin position="8"/>
        <end position="56"/>
    </location>
</feature>
<dbReference type="GeneID" id="17271661"/>
<dbReference type="InterPro" id="IPR001005">
    <property type="entry name" value="SANT/Myb"/>
</dbReference>
<dbReference type="KEGG" id="ehx:EMIHUDRAFT_237144"/>
<feature type="domain" description="Myb-like" evidence="2">
    <location>
        <begin position="9"/>
        <end position="52"/>
    </location>
</feature>
<dbReference type="InterPro" id="IPR017930">
    <property type="entry name" value="Myb_dom"/>
</dbReference>
<dbReference type="InterPro" id="IPR009057">
    <property type="entry name" value="Homeodomain-like_sf"/>
</dbReference>
<evidence type="ECO:0000259" key="2">
    <source>
        <dbReference type="PROSITE" id="PS50090"/>
    </source>
</evidence>
<dbReference type="AlphaFoldDB" id="A0A0D3JRI2"/>
<sequence length="307" mass="32662">MPAGPTQRRFSAAEDAAVLAAFDELGPKWGLIAQRLPGRTEAAVKSRYFRRRAAEERSLSSALNSLLQEDDPTASGQQWSRLIGGLDGTGEAAAGAAVDGGGDSDDSMGAEPATPMELGPAHASPPDTAPLEARSPDGGVFEAPSEAFAMAVSLTAEPEAGADWSACSLGVLKGAQVRFRTRKQADSRQRAALAIERFYRKRRRSPARELSASADEAAHLFERDTEEARPPPLSLPAGACSSPPLTAEARARQLRRSAVRVIERTYSEWKYHAERARLAAEGSSEGGPDAALHSYHAERRACAARSS</sequence>